<evidence type="ECO:0000313" key="2">
    <source>
        <dbReference type="Proteomes" id="UP000252706"/>
    </source>
</evidence>
<name>A0A366WVI8_9RHOB</name>
<dbReference type="Proteomes" id="UP000252706">
    <property type="component" value="Unassembled WGS sequence"/>
</dbReference>
<sequence>MRITFFRFSSVNGTKTHRNTQAFGQIGGLFAPAGVSWIWRIPWGRSALIFQLETALLCINDGGMIVSPEPKLAFKRTRNGSD</sequence>
<dbReference type="AlphaFoldDB" id="A0A366WVI8"/>
<protein>
    <submittedName>
        <fullName evidence="1">Uncharacterized protein</fullName>
    </submittedName>
</protein>
<proteinExistence type="predicted"/>
<gene>
    <name evidence="1" type="ORF">DS909_13215</name>
</gene>
<comment type="caution">
    <text evidence="1">The sequence shown here is derived from an EMBL/GenBank/DDBJ whole genome shotgun (WGS) entry which is preliminary data.</text>
</comment>
<reference evidence="1 2" key="1">
    <citation type="submission" date="2018-07" db="EMBL/GenBank/DDBJ databases">
        <title>Modular assembly of carbohydrate-degrading microbial communities in the ocean.</title>
        <authorList>
            <person name="Enke T.N."/>
            <person name="Datta M.S."/>
            <person name="Schwartzman J.A."/>
            <person name="Cermak N."/>
            <person name="Schmitz D.A."/>
            <person name="Barrere J."/>
            <person name="Cordero O.X."/>
        </authorList>
    </citation>
    <scope>NUCLEOTIDE SEQUENCE [LARGE SCALE GENOMIC DNA]</scope>
    <source>
        <strain evidence="1 2">C3M10</strain>
    </source>
</reference>
<evidence type="ECO:0000313" key="1">
    <source>
        <dbReference type="EMBL" id="RBW53985.1"/>
    </source>
</evidence>
<accession>A0A366WVI8</accession>
<organism evidence="1 2">
    <name type="scientific">Phaeobacter gallaeciensis</name>
    <dbReference type="NCBI Taxonomy" id="60890"/>
    <lineage>
        <taxon>Bacteria</taxon>
        <taxon>Pseudomonadati</taxon>
        <taxon>Pseudomonadota</taxon>
        <taxon>Alphaproteobacteria</taxon>
        <taxon>Rhodobacterales</taxon>
        <taxon>Roseobacteraceae</taxon>
        <taxon>Phaeobacter</taxon>
    </lineage>
</organism>
<dbReference type="EMBL" id="QOCE01000033">
    <property type="protein sequence ID" value="RBW53985.1"/>
    <property type="molecule type" value="Genomic_DNA"/>
</dbReference>